<reference evidence="6" key="1">
    <citation type="journal article" date="2011" name="Genome Res.">
        <title>Phylogeny-wide analysis of social amoeba genomes highlights ancient origins for complex intercellular communication.</title>
        <authorList>
            <person name="Heidel A.J."/>
            <person name="Lawal H.M."/>
            <person name="Felder M."/>
            <person name="Schilde C."/>
            <person name="Helps N.R."/>
            <person name="Tunggal B."/>
            <person name="Rivero F."/>
            <person name="John U."/>
            <person name="Schleicher M."/>
            <person name="Eichinger L."/>
            <person name="Platzer M."/>
            <person name="Noegel A.A."/>
            <person name="Schaap P."/>
            <person name="Gloeckner G."/>
        </authorList>
    </citation>
    <scope>NUCLEOTIDE SEQUENCE [LARGE SCALE GENOMIC DNA]</scope>
    <source>
        <strain evidence="6">SH3</strain>
    </source>
</reference>
<dbReference type="Pfam" id="PF12972">
    <property type="entry name" value="NAGLU_C"/>
    <property type="match status" value="1"/>
</dbReference>
<dbReference type="GO" id="GO:0008270">
    <property type="term" value="F:zinc ion binding"/>
    <property type="evidence" value="ECO:0007669"/>
    <property type="project" value="UniProtKB-KW"/>
</dbReference>
<sequence length="1501" mass="170470">MDSIQQNDSFTIRENLYTLVKEIERHAQYLSNLPDLQTLGIMFPKIRSYISNNLELQRELMISHKFIEEINKDYNYLSIPDLFINHNQYQPYHQQHQQQYNNNNTNKTITHHPSPSSSSSSSLPPPSPFKSTSTSSTSSTSTTTTNSSTDPQLNVNQKRVYSEPTGYVEPQTFKRLNTTTTTTNSPPPPPQQEQQLFTPQKKKTTTQIPSSPTVITPLPIVASPSSSSSAATTTTTSTTTTTTTPPVRDENYIPSNDDPDFYGERIGNEYIDEPTLDQKNRIARALREDIKLEQTFLPDYVQSTQGFKIVGSTSNYDVKIATVPHCTCQDFGKHRFCKHLLFVLLKVLGLSLNSYILYQLAYTKAEVKYLLSLNLNVFRFCSNTYKNSTNDVLDIEVDMENLPYWFDPGTLQPKGKSKKNQVVSDTTHILNDPSQPPPSTISPTKKTTTSSSSTTTATTIDSTTIDKTKDTENEKKKTKDQNNSNQNNSNNDSSSSSSNNIKPIFNISENIRLMVDAAKRQRENTMNQIYSQTSQASLSKYQSNPSHSPPPRTPLTVVNNNNGNNNQKNNSTSPISSTPNDNGGKPNVNTKVQAYVNEIRQTLHDAEPNADVGLVLHEFAISRSVDLKSTGKGITPIVYRFDLNGNWRMAITVSNIRIRQVVVYYVFQSDHNNQDPHYRTLINEAQNGRFEFPNTVVTQGFEALPKTNSSSISHSSNVVITNRHRYQNGIRLNQDDRDDDHQNNNINHIKQLSKNVNESSSSSDDNQETYFLIYSLIERVIGYKQLPFIKLELANTSSSGVGGEYFYLLTRTLDNVTYIYLQANNAVNLAQAFNYYLKYYAMCVYTWTGDQCNLGDGRSLPEMPVPVTIPIASDLRYYMNVVTFGYSTVWWDWERWQREIDWMALNGYNLPLAFVGQEYVWFAVYSELGVSPKDIESFFSGGAFLPWNRMGNVNGWGGPLDYDFIAGQHDLQQQILERMRQYGMKPVLPGFAGHVPRAFMSLFPTANITQLGDWRAFNGTYYLDPSDPLFANVSQTFVKVQTAIYGTDHYYSFDPFNEITPPSSDAGYLQNSSSSMYNALAYADPQAVWVLQAWFFISDAWFWQPPQVKAFLGGVPIGHLLVLDTWAEESPAWTVTDQFNGHDWIWCMLHNFGGRTGMYGKIPRITAGPIDARKQSPGMKGTGLTPEAIEQNYIMYDLMSEMSWRTTAPNMTEWINQYTQRRYGVFVPELAQAWNSLASTVYNAPDSIDKNPSSFVGIRPELNMTNNIYYDSSIIQKAWQLYLSVTDEYVLSTSTYSFDIAEITIQALSNLFIETEIAMYDAYKTGKGTEFDEHAMNCLNIITDMDMIASTQQLLLVGTWTANARQWANYNLSRNKDEDRNTDKEQMTIEQYEFNARNQITLWGPSNSTLHDYAYHLWSGLLNDFYLARWSLFIKYLDSSLSSSSTNDAGTGFKNQEYINDIESLEESWNLQTYQYPTRPTGNAYQLSKFINNQPIIPKIK</sequence>
<feature type="compositionally biased region" description="Low complexity" evidence="3">
    <location>
        <begin position="113"/>
        <end position="122"/>
    </location>
</feature>
<feature type="compositionally biased region" description="Low complexity" evidence="3">
    <location>
        <begin position="129"/>
        <end position="149"/>
    </location>
</feature>
<organism evidence="5 6">
    <name type="scientific">Cavenderia fasciculata</name>
    <name type="common">Slime mold</name>
    <name type="synonym">Dictyostelium fasciculatum</name>
    <dbReference type="NCBI Taxonomy" id="261658"/>
    <lineage>
        <taxon>Eukaryota</taxon>
        <taxon>Amoebozoa</taxon>
        <taxon>Evosea</taxon>
        <taxon>Eumycetozoa</taxon>
        <taxon>Dictyostelia</taxon>
        <taxon>Acytosteliales</taxon>
        <taxon>Cavenderiaceae</taxon>
        <taxon>Cavenderia</taxon>
    </lineage>
</organism>
<feature type="compositionally biased region" description="Polar residues" evidence="3">
    <location>
        <begin position="533"/>
        <end position="546"/>
    </location>
</feature>
<dbReference type="Pfam" id="PF05089">
    <property type="entry name" value="NAGLU"/>
    <property type="match status" value="1"/>
</dbReference>
<dbReference type="PANTHER" id="PTHR12872:SF1">
    <property type="entry name" value="ALPHA-N-ACETYLGLUCOSAMINIDASE"/>
    <property type="match status" value="1"/>
</dbReference>
<dbReference type="InterPro" id="IPR024240">
    <property type="entry name" value="NAGLU_N"/>
</dbReference>
<dbReference type="InterPro" id="IPR024732">
    <property type="entry name" value="NAGLU_C"/>
</dbReference>
<dbReference type="InterPro" id="IPR007781">
    <property type="entry name" value="NAGLU"/>
</dbReference>
<accession>F4Q7P3</accession>
<evidence type="ECO:0000313" key="5">
    <source>
        <dbReference type="EMBL" id="EGG15793.1"/>
    </source>
</evidence>
<gene>
    <name evidence="5" type="primary">naglu</name>
    <name evidence="5" type="ORF">DFA_09461</name>
</gene>
<feature type="compositionally biased region" description="Polar residues" evidence="3">
    <location>
        <begin position="150"/>
        <end position="159"/>
    </location>
</feature>
<keyword evidence="6" id="KW-1185">Reference proteome</keyword>
<keyword evidence="2" id="KW-0862">Zinc</keyword>
<dbReference type="Gene3D" id="3.30.379.10">
    <property type="entry name" value="Chitobiase/beta-hexosaminidase domain 2-like"/>
    <property type="match status" value="1"/>
</dbReference>
<dbReference type="Gene3D" id="3.20.20.80">
    <property type="entry name" value="Glycosidases"/>
    <property type="match status" value="1"/>
</dbReference>
<dbReference type="OrthoDB" id="15497at2759"/>
<evidence type="ECO:0000256" key="1">
    <source>
        <dbReference type="ARBA" id="ARBA00022801"/>
    </source>
</evidence>
<dbReference type="PANTHER" id="PTHR12872">
    <property type="entry name" value="ALPHA-N-ACETYLGLUCOSAMINIDASE"/>
    <property type="match status" value="1"/>
</dbReference>
<feature type="compositionally biased region" description="Low complexity" evidence="3">
    <location>
        <begin position="192"/>
        <end position="213"/>
    </location>
</feature>
<dbReference type="InterPro" id="IPR007527">
    <property type="entry name" value="Znf_SWIM"/>
</dbReference>
<name>F4Q7P3_CACFS</name>
<feature type="region of interest" description="Disordered" evidence="3">
    <location>
        <begin position="103"/>
        <end position="259"/>
    </location>
</feature>
<evidence type="ECO:0000313" key="6">
    <source>
        <dbReference type="Proteomes" id="UP000007797"/>
    </source>
</evidence>
<dbReference type="Gene3D" id="1.20.120.670">
    <property type="entry name" value="N-acetyl-b-d-glucoasminidase"/>
    <property type="match status" value="1"/>
</dbReference>
<protein>
    <submittedName>
        <fullName evidence="5">Alpha-N-acetylglucosaminidase</fullName>
    </submittedName>
</protein>
<dbReference type="GO" id="GO:0016787">
    <property type="term" value="F:hydrolase activity"/>
    <property type="evidence" value="ECO:0007669"/>
    <property type="project" value="UniProtKB-KW"/>
</dbReference>
<feature type="compositionally biased region" description="Low complexity" evidence="3">
    <location>
        <begin position="222"/>
        <end position="246"/>
    </location>
</feature>
<dbReference type="EMBL" id="GL883025">
    <property type="protein sequence ID" value="EGG15793.1"/>
    <property type="molecule type" value="Genomic_DNA"/>
</dbReference>
<evidence type="ECO:0000256" key="3">
    <source>
        <dbReference type="SAM" id="MobiDB-lite"/>
    </source>
</evidence>
<dbReference type="GeneID" id="14868106"/>
<dbReference type="PROSITE" id="PS50966">
    <property type="entry name" value="ZF_SWIM"/>
    <property type="match status" value="1"/>
</dbReference>
<feature type="domain" description="SWIM-type" evidence="4">
    <location>
        <begin position="316"/>
        <end position="348"/>
    </location>
</feature>
<keyword evidence="2" id="KW-0479">Metal-binding</keyword>
<evidence type="ECO:0000256" key="2">
    <source>
        <dbReference type="PROSITE-ProRule" id="PRU00325"/>
    </source>
</evidence>
<feature type="compositionally biased region" description="Basic and acidic residues" evidence="3">
    <location>
        <begin position="464"/>
        <end position="480"/>
    </location>
</feature>
<feature type="compositionally biased region" description="Low complexity" evidence="3">
    <location>
        <begin position="559"/>
        <end position="582"/>
    </location>
</feature>
<feature type="compositionally biased region" description="Low complexity" evidence="3">
    <location>
        <begin position="481"/>
        <end position="500"/>
    </location>
</feature>
<feature type="region of interest" description="Disordered" evidence="3">
    <location>
        <begin position="410"/>
        <end position="502"/>
    </location>
</feature>
<dbReference type="STRING" id="1054147.F4Q7P3"/>
<keyword evidence="1" id="KW-0378">Hydrolase</keyword>
<dbReference type="Proteomes" id="UP000007797">
    <property type="component" value="Unassembled WGS sequence"/>
</dbReference>
<keyword evidence="2" id="KW-0863">Zinc-finger</keyword>
<dbReference type="Pfam" id="PF12971">
    <property type="entry name" value="NAGLU_N"/>
    <property type="match status" value="1"/>
</dbReference>
<feature type="compositionally biased region" description="Polar residues" evidence="3">
    <location>
        <begin position="420"/>
        <end position="433"/>
    </location>
</feature>
<dbReference type="KEGG" id="dfa:DFA_09461"/>
<proteinExistence type="predicted"/>
<feature type="compositionally biased region" description="Low complexity" evidence="3">
    <location>
        <begin position="171"/>
        <end position="184"/>
    </location>
</feature>
<evidence type="ECO:0000259" key="4">
    <source>
        <dbReference type="PROSITE" id="PS50966"/>
    </source>
</evidence>
<dbReference type="InterPro" id="IPR029018">
    <property type="entry name" value="Hex-like_dom2"/>
</dbReference>
<feature type="region of interest" description="Disordered" evidence="3">
    <location>
        <begin position="533"/>
        <end position="589"/>
    </location>
</feature>
<dbReference type="RefSeq" id="XP_004352118.1">
    <property type="nucleotide sequence ID" value="XM_004352066.1"/>
</dbReference>
<feature type="compositionally biased region" description="Low complexity" evidence="3">
    <location>
        <begin position="441"/>
        <end position="463"/>
    </location>
</feature>
<dbReference type="InterPro" id="IPR024733">
    <property type="entry name" value="NAGLU_tim-barrel"/>
</dbReference>